<dbReference type="OrthoDB" id="10367140at2759"/>
<dbReference type="EMBL" id="BMAV01025628">
    <property type="protein sequence ID" value="GFS43071.1"/>
    <property type="molecule type" value="Genomic_DNA"/>
</dbReference>
<reference evidence="1" key="1">
    <citation type="submission" date="2020-08" db="EMBL/GenBank/DDBJ databases">
        <title>Multicomponent nature underlies the extraordinary mechanical properties of spider dragline silk.</title>
        <authorList>
            <person name="Kono N."/>
            <person name="Nakamura H."/>
            <person name="Mori M."/>
            <person name="Yoshida Y."/>
            <person name="Ohtoshi R."/>
            <person name="Malay A.D."/>
            <person name="Moran D.A.P."/>
            <person name="Tomita M."/>
            <person name="Numata K."/>
            <person name="Arakawa K."/>
        </authorList>
    </citation>
    <scope>NUCLEOTIDE SEQUENCE</scope>
</reference>
<organism evidence="1 2">
    <name type="scientific">Trichonephila inaurata madagascariensis</name>
    <dbReference type="NCBI Taxonomy" id="2747483"/>
    <lineage>
        <taxon>Eukaryota</taxon>
        <taxon>Metazoa</taxon>
        <taxon>Ecdysozoa</taxon>
        <taxon>Arthropoda</taxon>
        <taxon>Chelicerata</taxon>
        <taxon>Arachnida</taxon>
        <taxon>Araneae</taxon>
        <taxon>Araneomorphae</taxon>
        <taxon>Entelegynae</taxon>
        <taxon>Araneoidea</taxon>
        <taxon>Nephilidae</taxon>
        <taxon>Trichonephila</taxon>
        <taxon>Trichonephila inaurata</taxon>
    </lineage>
</organism>
<gene>
    <name evidence="1" type="primary">AVEN_61891_1</name>
    <name evidence="1" type="ORF">TNIN_173191</name>
</gene>
<name>A0A8X6MDR7_9ARAC</name>
<evidence type="ECO:0000313" key="2">
    <source>
        <dbReference type="Proteomes" id="UP000886998"/>
    </source>
</evidence>
<protein>
    <submittedName>
        <fullName evidence="1">Uncharacterized protein</fullName>
    </submittedName>
</protein>
<evidence type="ECO:0000313" key="1">
    <source>
        <dbReference type="EMBL" id="GFS43071.1"/>
    </source>
</evidence>
<dbReference type="AlphaFoldDB" id="A0A8X6MDR7"/>
<dbReference type="Proteomes" id="UP000886998">
    <property type="component" value="Unassembled WGS sequence"/>
</dbReference>
<sequence>MKVWRKEKQRPEYGHRILSRGRRSSNKIAEKQSMPLALISDPWQRMQIQDAETGAQISTYGDYLIDIRFLTPLANKKSIKYVAN</sequence>
<proteinExistence type="predicted"/>
<comment type="caution">
    <text evidence="1">The sequence shown here is derived from an EMBL/GenBank/DDBJ whole genome shotgun (WGS) entry which is preliminary data.</text>
</comment>
<keyword evidence="2" id="KW-1185">Reference proteome</keyword>
<accession>A0A8X6MDR7</accession>